<dbReference type="EMBL" id="AUZX01015350">
    <property type="protein sequence ID" value="EQD29292.1"/>
    <property type="molecule type" value="Genomic_DNA"/>
</dbReference>
<keyword evidence="1" id="KW-0378">Hydrolase</keyword>
<gene>
    <name evidence="2" type="ORF">B1A_20785</name>
</gene>
<dbReference type="SUPFAM" id="SSF53649">
    <property type="entry name" value="Alkaline phosphatase-like"/>
    <property type="match status" value="1"/>
</dbReference>
<dbReference type="PANTHER" id="PTHR31956:SF1">
    <property type="entry name" value="NON-SPECIFIC PHOSPHOLIPASE C1"/>
    <property type="match status" value="1"/>
</dbReference>
<reference evidence="2" key="1">
    <citation type="submission" date="2013-08" db="EMBL/GenBank/DDBJ databases">
        <authorList>
            <person name="Mendez C."/>
            <person name="Richter M."/>
            <person name="Ferrer M."/>
            <person name="Sanchez J."/>
        </authorList>
    </citation>
    <scope>NUCLEOTIDE SEQUENCE</scope>
</reference>
<organism evidence="2">
    <name type="scientific">mine drainage metagenome</name>
    <dbReference type="NCBI Taxonomy" id="410659"/>
    <lineage>
        <taxon>unclassified sequences</taxon>
        <taxon>metagenomes</taxon>
        <taxon>ecological metagenomes</taxon>
    </lineage>
</organism>
<dbReference type="InterPro" id="IPR007312">
    <property type="entry name" value="Phosphoesterase"/>
</dbReference>
<dbReference type="GO" id="GO:0042578">
    <property type="term" value="F:phosphoric ester hydrolase activity"/>
    <property type="evidence" value="ECO:0007669"/>
    <property type="project" value="UniProtKB-ARBA"/>
</dbReference>
<proteinExistence type="predicted"/>
<dbReference type="Pfam" id="PF04185">
    <property type="entry name" value="Phosphoesterase"/>
    <property type="match status" value="1"/>
</dbReference>
<dbReference type="Gene3D" id="3.40.720.10">
    <property type="entry name" value="Alkaline Phosphatase, subunit A"/>
    <property type="match status" value="2"/>
</dbReference>
<evidence type="ECO:0000256" key="1">
    <source>
        <dbReference type="ARBA" id="ARBA00022801"/>
    </source>
</evidence>
<dbReference type="AlphaFoldDB" id="T0YBW1"/>
<reference evidence="2" key="2">
    <citation type="journal article" date="2014" name="ISME J.">
        <title>Microbial stratification in low pH oxic and suboxic macroscopic growths along an acid mine drainage.</title>
        <authorList>
            <person name="Mendez-Garcia C."/>
            <person name="Mesa V."/>
            <person name="Sprenger R.R."/>
            <person name="Richter M."/>
            <person name="Diez M.S."/>
            <person name="Solano J."/>
            <person name="Bargiela R."/>
            <person name="Golyshina O.V."/>
            <person name="Manteca A."/>
            <person name="Ramos J.L."/>
            <person name="Gallego J.R."/>
            <person name="Llorente I."/>
            <person name="Martins Dos Santos V.A."/>
            <person name="Jensen O.N."/>
            <person name="Pelaez A.I."/>
            <person name="Sanchez J."/>
            <person name="Ferrer M."/>
        </authorList>
    </citation>
    <scope>NUCLEOTIDE SEQUENCE</scope>
</reference>
<evidence type="ECO:0000313" key="2">
    <source>
        <dbReference type="EMBL" id="EQD29292.1"/>
    </source>
</evidence>
<dbReference type="InterPro" id="IPR017850">
    <property type="entry name" value="Alkaline_phosphatase_core_sf"/>
</dbReference>
<accession>T0YBW1</accession>
<feature type="non-terminal residue" evidence="2">
    <location>
        <position position="271"/>
    </location>
</feature>
<name>T0YBW1_9ZZZZ</name>
<sequence length="271" mass="30249">MLPFHLNTRTSSAQLLQDLDHNWASQHGAIAGGRYDAWPLNKTDMTMGYFLRQDIPFHYALAETFTVCDQYFCSIAGPTCPNRSMLFTGSIDPEGAGGGPFIDDSVWIYDKAVQPFLWTTYAERLQQAGITWQVYQEGLHEIDHDPMTGNFDANALIYFKAFAEAPSTSELHQRAMRDGGTARLREDVLNDRLPRISWIVMPAGYSEHPSYPPAYGAIYIARVLDALTSNPQVWGKTVLLLNYDENDGFFDHVVPPQPPTPALPGVSTVST</sequence>
<dbReference type="PANTHER" id="PTHR31956">
    <property type="entry name" value="NON-SPECIFIC PHOSPHOLIPASE C4-RELATED"/>
    <property type="match status" value="1"/>
</dbReference>
<protein>
    <submittedName>
        <fullName evidence="2">Phospholipase C, phosphocholine-specific</fullName>
    </submittedName>
</protein>
<comment type="caution">
    <text evidence="2">The sequence shown here is derived from an EMBL/GenBank/DDBJ whole genome shotgun (WGS) entry which is preliminary data.</text>
</comment>